<dbReference type="Gene3D" id="3.30.1380.20">
    <property type="entry name" value="Trafficking protein particle complex subunit 3"/>
    <property type="match status" value="1"/>
</dbReference>
<sequence>MAEPQYTELMNADTNTPFFGQLMLRDVVLPDLLGQQSGSISYFAGRDLAMRLPVADDQIPALFTALGLGTLAQDKMKLKLRTYTLSGTTVTTRIKNFKTADFQLEAGLLAQLIQQKLGMTAEATSEIHGTNVLLTVGIDPSEEQPLL</sequence>
<dbReference type="STRING" id="1291052.FC18_GL000539"/>
<dbReference type="InterPro" id="IPR019642">
    <property type="entry name" value="DUF2507"/>
</dbReference>
<dbReference type="PATRIC" id="fig|1291052.5.peg.550"/>
<evidence type="ECO:0008006" key="3">
    <source>
        <dbReference type="Google" id="ProtNLM"/>
    </source>
</evidence>
<evidence type="ECO:0000313" key="1">
    <source>
        <dbReference type="EMBL" id="KRM54320.1"/>
    </source>
</evidence>
<dbReference type="EMBL" id="AYYO01000056">
    <property type="protein sequence ID" value="KRM54320.1"/>
    <property type="molecule type" value="Genomic_DNA"/>
</dbReference>
<organism evidence="1 2">
    <name type="scientific">Lacticaseibacillus sharpeae JCM 1186 = DSM 20505</name>
    <dbReference type="NCBI Taxonomy" id="1291052"/>
    <lineage>
        <taxon>Bacteria</taxon>
        <taxon>Bacillati</taxon>
        <taxon>Bacillota</taxon>
        <taxon>Bacilli</taxon>
        <taxon>Lactobacillales</taxon>
        <taxon>Lactobacillaceae</taxon>
        <taxon>Lacticaseibacillus</taxon>
    </lineage>
</organism>
<keyword evidence="2" id="KW-1185">Reference proteome</keyword>
<dbReference type="InterPro" id="IPR024096">
    <property type="entry name" value="NO_sig/Golgi_transp_ligand-bd"/>
</dbReference>
<dbReference type="SUPFAM" id="SSF111126">
    <property type="entry name" value="Ligand-binding domain in the NO signalling and Golgi transport"/>
    <property type="match status" value="1"/>
</dbReference>
<dbReference type="AlphaFoldDB" id="A0A0R1ZH61"/>
<dbReference type="OrthoDB" id="2965348at2"/>
<dbReference type="RefSeq" id="WP_054675744.1">
    <property type="nucleotide sequence ID" value="NZ_AYYO01000056.1"/>
</dbReference>
<dbReference type="Proteomes" id="UP000051679">
    <property type="component" value="Unassembled WGS sequence"/>
</dbReference>
<evidence type="ECO:0000313" key="2">
    <source>
        <dbReference type="Proteomes" id="UP000051679"/>
    </source>
</evidence>
<name>A0A0R1ZH61_9LACO</name>
<reference evidence="1 2" key="1">
    <citation type="journal article" date="2015" name="Genome Announc.">
        <title>Expanding the biotechnology potential of lactobacilli through comparative genomics of 213 strains and associated genera.</title>
        <authorList>
            <person name="Sun Z."/>
            <person name="Harris H.M."/>
            <person name="McCann A."/>
            <person name="Guo C."/>
            <person name="Argimon S."/>
            <person name="Zhang W."/>
            <person name="Yang X."/>
            <person name="Jeffery I.B."/>
            <person name="Cooney J.C."/>
            <person name="Kagawa T.F."/>
            <person name="Liu W."/>
            <person name="Song Y."/>
            <person name="Salvetti E."/>
            <person name="Wrobel A."/>
            <person name="Rasinkangas P."/>
            <person name="Parkhill J."/>
            <person name="Rea M.C."/>
            <person name="O'Sullivan O."/>
            <person name="Ritari J."/>
            <person name="Douillard F.P."/>
            <person name="Paul Ross R."/>
            <person name="Yang R."/>
            <person name="Briner A.E."/>
            <person name="Felis G.E."/>
            <person name="de Vos W.M."/>
            <person name="Barrangou R."/>
            <person name="Klaenhammer T.R."/>
            <person name="Caufield P.W."/>
            <person name="Cui Y."/>
            <person name="Zhang H."/>
            <person name="O'Toole P.W."/>
        </authorList>
    </citation>
    <scope>NUCLEOTIDE SEQUENCE [LARGE SCALE GENOMIC DNA]</scope>
    <source>
        <strain evidence="1 2">DSM 20505</strain>
    </source>
</reference>
<comment type="caution">
    <text evidence="1">The sequence shown here is derived from an EMBL/GenBank/DDBJ whole genome shotgun (WGS) entry which is preliminary data.</text>
</comment>
<protein>
    <recommendedName>
        <fullName evidence="3">Hydrocarbon binding protein</fullName>
    </recommendedName>
</protein>
<accession>A0A0R1ZH61</accession>
<dbReference type="Pfam" id="PF10702">
    <property type="entry name" value="DUF2507"/>
    <property type="match status" value="1"/>
</dbReference>
<proteinExistence type="predicted"/>
<gene>
    <name evidence="1" type="ORF">FC18_GL000539</name>
</gene>